<dbReference type="Pfam" id="PF00370">
    <property type="entry name" value="FGGY_N"/>
    <property type="match status" value="1"/>
</dbReference>
<proteinExistence type="inferred from homology"/>
<feature type="domain" description="Carbohydrate kinase FGGY N-terminal" evidence="4">
    <location>
        <begin position="8"/>
        <end position="267"/>
    </location>
</feature>
<keyword evidence="2" id="KW-0808">Transferase</keyword>
<evidence type="ECO:0000313" key="7">
    <source>
        <dbReference type="Proteomes" id="UP000019118"/>
    </source>
</evidence>
<reference evidence="6" key="2">
    <citation type="submission" date="2024-08" db="UniProtKB">
        <authorList>
            <consortium name="EnsemblMetazoa"/>
        </authorList>
    </citation>
    <scope>IDENTIFICATION</scope>
</reference>
<dbReference type="KEGG" id="dpa:109545011"/>
<dbReference type="InterPro" id="IPR043129">
    <property type="entry name" value="ATPase_NBD"/>
</dbReference>
<dbReference type="InterPro" id="IPR018484">
    <property type="entry name" value="FGGY_N"/>
</dbReference>
<dbReference type="GO" id="GO:0006071">
    <property type="term" value="P:glycerol metabolic process"/>
    <property type="evidence" value="ECO:0007669"/>
    <property type="project" value="TreeGrafter"/>
</dbReference>
<dbReference type="GO" id="GO:0005739">
    <property type="term" value="C:mitochondrion"/>
    <property type="evidence" value="ECO:0007669"/>
    <property type="project" value="TreeGrafter"/>
</dbReference>
<dbReference type="InterPro" id="IPR000577">
    <property type="entry name" value="Carb_kinase_FGGY"/>
</dbReference>
<sequence length="512" mass="57440">MSEELGKYIIALDIGTTTLRCQIIDKNEQCIGSNFTKTPLIYPDQCAVEIEPDELLVSITQCIKEAIKDANVSKHQLESLAISTHRGTFITWSKSTGEYFHNFITWKDIRAEAQAKELNNSWKMMILRAGCYLLYLMSNIAKFGIASNFKFTSGHVIPRLMWLARTNKKLQQALKENNVIFATLDTWLVYKLTGTDKYVTDMSNASATGMYDPFSHCWSFLLNYFNSPNIHLPSVLSNDDEFGMTVDTFFGVSIKIDAVMSDQSAAMYGLRSFNEGDLKLTLGTGGFLNLNLGKQIRMTAPEVYPLVGWDQLSNQQCPKHAIYLAEIGCSEVGSLIESMLTRGIISSLSELDVISPDGRNGLECSLVSPTVGVETFQNNSNSNCTKEDIIRSVLESIVFRLFHVYQLTNGSFLLNRAPLQCLRLNGGVAKNDFICQSLADLLGFTIRRIKGEMSTLGVAYMAGIKCGFWSSYEEICKQPRCEDVFTPTKDDDKFRILKAKFEVWKSHMGDKD</sequence>
<dbReference type="GO" id="GO:0016301">
    <property type="term" value="F:kinase activity"/>
    <property type="evidence" value="ECO:0007669"/>
    <property type="project" value="UniProtKB-KW"/>
</dbReference>
<evidence type="ECO:0000256" key="1">
    <source>
        <dbReference type="ARBA" id="ARBA00009156"/>
    </source>
</evidence>
<comment type="similarity">
    <text evidence="1">Belongs to the FGGY kinase family.</text>
</comment>
<evidence type="ECO:0008006" key="8">
    <source>
        <dbReference type="Google" id="ProtNLM"/>
    </source>
</evidence>
<dbReference type="EnsemblMetazoa" id="XM_019915482.1">
    <property type="protein sequence ID" value="XP_019771041.1"/>
    <property type="gene ID" value="LOC109545011"/>
</dbReference>
<dbReference type="GO" id="GO:0006641">
    <property type="term" value="P:triglyceride metabolic process"/>
    <property type="evidence" value="ECO:0007669"/>
    <property type="project" value="TreeGrafter"/>
</dbReference>
<dbReference type="PANTHER" id="PTHR10196">
    <property type="entry name" value="SUGAR KINASE"/>
    <property type="match status" value="1"/>
</dbReference>
<dbReference type="FunFam" id="3.30.420.40:FF:000102">
    <property type="entry name" value="Putative glycerol kinase 5"/>
    <property type="match status" value="1"/>
</dbReference>
<dbReference type="RefSeq" id="XP_019771041.1">
    <property type="nucleotide sequence ID" value="XM_019915482.2"/>
</dbReference>
<organism evidence="6 7">
    <name type="scientific">Dendroctonus ponderosae</name>
    <name type="common">Mountain pine beetle</name>
    <dbReference type="NCBI Taxonomy" id="77166"/>
    <lineage>
        <taxon>Eukaryota</taxon>
        <taxon>Metazoa</taxon>
        <taxon>Ecdysozoa</taxon>
        <taxon>Arthropoda</taxon>
        <taxon>Hexapoda</taxon>
        <taxon>Insecta</taxon>
        <taxon>Pterygota</taxon>
        <taxon>Neoptera</taxon>
        <taxon>Endopterygota</taxon>
        <taxon>Coleoptera</taxon>
        <taxon>Polyphaga</taxon>
        <taxon>Cucujiformia</taxon>
        <taxon>Curculionidae</taxon>
        <taxon>Scolytinae</taxon>
        <taxon>Dendroctonus</taxon>
    </lineage>
</organism>
<name>A0AAR5QCX9_DENPD</name>
<dbReference type="PIRSF" id="PIRSF000538">
    <property type="entry name" value="GlpK"/>
    <property type="match status" value="1"/>
</dbReference>
<dbReference type="EnsemblMetazoa" id="XM_019915483.1">
    <property type="protein sequence ID" value="XP_019771042.1"/>
    <property type="gene ID" value="LOC109545011"/>
</dbReference>
<reference evidence="7" key="1">
    <citation type="journal article" date="2013" name="Genome Biol.">
        <title>Draft genome of the mountain pine beetle, Dendroctonus ponderosae Hopkins, a major forest pest.</title>
        <authorList>
            <person name="Keeling C.I."/>
            <person name="Yuen M.M."/>
            <person name="Liao N.Y."/>
            <person name="Docking T.R."/>
            <person name="Chan S.K."/>
            <person name="Taylor G.A."/>
            <person name="Palmquist D.L."/>
            <person name="Jackman S.D."/>
            <person name="Nguyen A."/>
            <person name="Li M."/>
            <person name="Henderson H."/>
            <person name="Janes J.K."/>
            <person name="Zhao Y."/>
            <person name="Pandoh P."/>
            <person name="Moore R."/>
            <person name="Sperling F.A."/>
            <person name="Huber D.P."/>
            <person name="Birol I."/>
            <person name="Jones S.J."/>
            <person name="Bohlmann J."/>
        </authorList>
    </citation>
    <scope>NUCLEOTIDE SEQUENCE</scope>
</reference>
<evidence type="ECO:0000256" key="2">
    <source>
        <dbReference type="ARBA" id="ARBA00022679"/>
    </source>
</evidence>
<dbReference type="Pfam" id="PF02782">
    <property type="entry name" value="FGGY_C"/>
    <property type="match status" value="1"/>
</dbReference>
<feature type="domain" description="Carbohydrate kinase FGGY C-terminal" evidence="5">
    <location>
        <begin position="380"/>
        <end position="464"/>
    </location>
</feature>
<dbReference type="GO" id="GO:0046167">
    <property type="term" value="P:glycerol-3-phosphate biosynthetic process"/>
    <property type="evidence" value="ECO:0007669"/>
    <property type="project" value="TreeGrafter"/>
</dbReference>
<dbReference type="SUPFAM" id="SSF53067">
    <property type="entry name" value="Actin-like ATPase domain"/>
    <property type="match status" value="2"/>
</dbReference>
<evidence type="ECO:0000256" key="3">
    <source>
        <dbReference type="ARBA" id="ARBA00022777"/>
    </source>
</evidence>
<evidence type="ECO:0000259" key="4">
    <source>
        <dbReference type="Pfam" id="PF00370"/>
    </source>
</evidence>
<protein>
    <recommendedName>
        <fullName evidence="8">Glycerol kinase</fullName>
    </recommendedName>
</protein>
<dbReference type="PANTHER" id="PTHR10196:SF68">
    <property type="entry name" value="GLYCEROL KINASE 5-RELATED"/>
    <property type="match status" value="1"/>
</dbReference>
<dbReference type="Proteomes" id="UP000019118">
    <property type="component" value="Unassembled WGS sequence"/>
</dbReference>
<evidence type="ECO:0000313" key="6">
    <source>
        <dbReference type="EnsemblMetazoa" id="XP_019771041.1"/>
    </source>
</evidence>
<evidence type="ECO:0000259" key="5">
    <source>
        <dbReference type="Pfam" id="PF02782"/>
    </source>
</evidence>
<dbReference type="GeneID" id="109545011"/>
<dbReference type="AlphaFoldDB" id="A0AAR5QCX9"/>
<accession>A0AAR5QCX9</accession>
<dbReference type="Gene3D" id="3.30.420.40">
    <property type="match status" value="2"/>
</dbReference>
<keyword evidence="3" id="KW-0418">Kinase</keyword>
<keyword evidence="7" id="KW-1185">Reference proteome</keyword>
<dbReference type="InterPro" id="IPR018485">
    <property type="entry name" value="FGGY_C"/>
</dbReference>